<organism evidence="2 3">
    <name type="scientific">Candidatus Cardinium hertigii</name>
    <dbReference type="NCBI Taxonomy" id="247481"/>
    <lineage>
        <taxon>Bacteria</taxon>
        <taxon>Pseudomonadati</taxon>
        <taxon>Bacteroidota</taxon>
        <taxon>Cytophagia</taxon>
        <taxon>Cytophagales</taxon>
        <taxon>Amoebophilaceae</taxon>
        <taxon>Candidatus Cardinium</taxon>
    </lineage>
</organism>
<keyword evidence="3" id="KW-1185">Reference proteome</keyword>
<dbReference type="Proteomes" id="UP000270927">
    <property type="component" value="Unassembled WGS sequence"/>
</dbReference>
<feature type="region of interest" description="Disordered" evidence="1">
    <location>
        <begin position="1"/>
        <end position="20"/>
    </location>
</feature>
<protein>
    <submittedName>
        <fullName evidence="2">Uncharacterized protein</fullName>
    </submittedName>
</protein>
<dbReference type="EMBL" id="RARA01000026">
    <property type="protein sequence ID" value="ROT47061.1"/>
    <property type="molecule type" value="Genomic_DNA"/>
</dbReference>
<dbReference type="AlphaFoldDB" id="A0A3N2QBC5"/>
<dbReference type="OrthoDB" id="981298at2"/>
<gene>
    <name evidence="2" type="ORF">EDM02_04175</name>
</gene>
<feature type="region of interest" description="Disordered" evidence="1">
    <location>
        <begin position="187"/>
        <end position="211"/>
    </location>
</feature>
<evidence type="ECO:0000256" key="1">
    <source>
        <dbReference type="SAM" id="MobiDB-lite"/>
    </source>
</evidence>
<sequence>MPKRDAIVSQLPEESKEARRELRQMLDKNGQEKLDKRTLKIRQIDELIAFIDASLHNQKTYRTLLKLLPACERIELEKKFESAVDLEEEKAILTQNLCGLTVFMDSDMKTQQNYMDLLDILPEDESIALKNAVVNAKTPDEVDQLIASKLPQELINLDTCTREKLAKCPNSVRKEILKNAMEKEGRPINAPIAPESNELDESGKATVAPHQKKPVISDKTKMALSMDEASRKPIIKSKATISSSEVNLNELIEQKIQEQVNHPDDSLQDEWGPKLPLKGNTRKHFLNLIEDFAESDRKDLKKLFDQTDPESIKRFLSVYDTGYSVDEFKQLLDTLICLYRDVPHLTIKMCNDGNTLTTGDELAIWRRTNGNQRELLTRLRDLLSDLSN</sequence>
<proteinExistence type="predicted"/>
<accession>A0A3N2QBC5</accession>
<evidence type="ECO:0000313" key="2">
    <source>
        <dbReference type="EMBL" id="ROT47061.1"/>
    </source>
</evidence>
<comment type="caution">
    <text evidence="2">The sequence shown here is derived from an EMBL/GenBank/DDBJ whole genome shotgun (WGS) entry which is preliminary data.</text>
</comment>
<reference evidence="2 3" key="1">
    <citation type="submission" date="2018-09" db="EMBL/GenBank/DDBJ databases">
        <title>Comparative Genomics of Wolbachia-Cardinium Dual Endosymbiosis in a Plant-Parasitic Nematode.</title>
        <authorList>
            <person name="Brown A.M.V."/>
            <person name="Wasala S.K."/>
            <person name="Howe D.K."/>
            <person name="Peetz A.B."/>
            <person name="Zasada I.A."/>
            <person name="Denver D.R."/>
        </authorList>
    </citation>
    <scope>NUCLEOTIDE SEQUENCE [LARGE SCALE GENOMIC DNA]</scope>
    <source>
        <strain evidence="2 3">Pp_1</strain>
    </source>
</reference>
<dbReference type="RefSeq" id="WP_123663286.1">
    <property type="nucleotide sequence ID" value="NZ_RARA01000026.1"/>
</dbReference>
<name>A0A3N2QBC5_9BACT</name>
<evidence type="ECO:0000313" key="3">
    <source>
        <dbReference type="Proteomes" id="UP000270927"/>
    </source>
</evidence>